<keyword evidence="2" id="KW-0863">Zinc-finger</keyword>
<dbReference type="PANTHER" id="PTHR33823:SF4">
    <property type="entry name" value="GENERAL STRESS PROTEIN 16O"/>
    <property type="match status" value="1"/>
</dbReference>
<dbReference type="PROSITE" id="PS51128">
    <property type="entry name" value="ZF_DKSA_2"/>
    <property type="match status" value="1"/>
</dbReference>
<reference evidence="5" key="1">
    <citation type="submission" date="2018-06" db="EMBL/GenBank/DDBJ databases">
        <authorList>
            <person name="Zhirakovskaya E."/>
        </authorList>
    </citation>
    <scope>NUCLEOTIDE SEQUENCE</scope>
</reference>
<organism evidence="5">
    <name type="scientific">hydrothermal vent metagenome</name>
    <dbReference type="NCBI Taxonomy" id="652676"/>
    <lineage>
        <taxon>unclassified sequences</taxon>
        <taxon>metagenomes</taxon>
        <taxon>ecological metagenomes</taxon>
    </lineage>
</organism>
<evidence type="ECO:0000313" key="5">
    <source>
        <dbReference type="EMBL" id="VAV95342.1"/>
    </source>
</evidence>
<gene>
    <name evidence="5" type="ORF">MNBD_ACTINO01-1943</name>
</gene>
<dbReference type="EMBL" id="UOEI01000146">
    <property type="protein sequence ID" value="VAV95342.1"/>
    <property type="molecule type" value="Genomic_DNA"/>
</dbReference>
<name>A0A3B0RV57_9ZZZZ</name>
<evidence type="ECO:0000259" key="4">
    <source>
        <dbReference type="Pfam" id="PF01258"/>
    </source>
</evidence>
<proteinExistence type="predicted"/>
<evidence type="ECO:0000256" key="1">
    <source>
        <dbReference type="ARBA" id="ARBA00022723"/>
    </source>
</evidence>
<accession>A0A3B0RV57</accession>
<dbReference type="InterPro" id="IPR000962">
    <property type="entry name" value="Znf_DskA_TraR"/>
</dbReference>
<keyword evidence="3" id="KW-0862">Zinc</keyword>
<dbReference type="PANTHER" id="PTHR33823">
    <property type="entry name" value="RNA POLYMERASE-BINDING TRANSCRIPTION FACTOR DKSA-RELATED"/>
    <property type="match status" value="1"/>
</dbReference>
<dbReference type="SUPFAM" id="SSF57716">
    <property type="entry name" value="Glucocorticoid receptor-like (DNA-binding domain)"/>
    <property type="match status" value="1"/>
</dbReference>
<sequence length="116" mass="12367">MPHIDREQVAATLEAERSTVLHQLRELGADASGDLTGEVDFGAAFADAGAATAERTETMGIVDTLKTRLDEVHAALGKLADGTFGTCASCGREIEPDRLTYRPTSIRCVSCKEDGR</sequence>
<feature type="domain" description="Zinc finger DksA/TraR C4-type" evidence="4">
    <location>
        <begin position="82"/>
        <end position="114"/>
    </location>
</feature>
<dbReference type="Pfam" id="PF01258">
    <property type="entry name" value="zf-dskA_traR"/>
    <property type="match status" value="1"/>
</dbReference>
<dbReference type="AlphaFoldDB" id="A0A3B0RV57"/>
<protein>
    <recommendedName>
        <fullName evidence="4">Zinc finger DksA/TraR C4-type domain-containing protein</fullName>
    </recommendedName>
</protein>
<dbReference type="GO" id="GO:0008270">
    <property type="term" value="F:zinc ion binding"/>
    <property type="evidence" value="ECO:0007669"/>
    <property type="project" value="UniProtKB-KW"/>
</dbReference>
<evidence type="ECO:0000256" key="3">
    <source>
        <dbReference type="ARBA" id="ARBA00022833"/>
    </source>
</evidence>
<evidence type="ECO:0000256" key="2">
    <source>
        <dbReference type="ARBA" id="ARBA00022771"/>
    </source>
</evidence>
<dbReference type="Gene3D" id="1.20.120.910">
    <property type="entry name" value="DksA, coiled-coil domain"/>
    <property type="match status" value="1"/>
</dbReference>
<keyword evidence="1" id="KW-0479">Metal-binding</keyword>